<organism evidence="1 2">
    <name type="scientific">Effrenium voratum</name>
    <dbReference type="NCBI Taxonomy" id="2562239"/>
    <lineage>
        <taxon>Eukaryota</taxon>
        <taxon>Sar</taxon>
        <taxon>Alveolata</taxon>
        <taxon>Dinophyceae</taxon>
        <taxon>Suessiales</taxon>
        <taxon>Symbiodiniaceae</taxon>
        <taxon>Effrenium</taxon>
    </lineage>
</organism>
<dbReference type="InterPro" id="IPR036086">
    <property type="entry name" value="ParB/Sulfiredoxin_sf"/>
</dbReference>
<evidence type="ECO:0000313" key="1">
    <source>
        <dbReference type="EMBL" id="CAJ1381689.1"/>
    </source>
</evidence>
<dbReference type="AlphaFoldDB" id="A0AA36MVB4"/>
<dbReference type="Proteomes" id="UP001178507">
    <property type="component" value="Unassembled WGS sequence"/>
</dbReference>
<evidence type="ECO:0000313" key="2">
    <source>
        <dbReference type="Proteomes" id="UP001178507"/>
    </source>
</evidence>
<keyword evidence="2" id="KW-1185">Reference proteome</keyword>
<accession>A0AA36MVB4</accession>
<sequence length="838" mass="92570">MCLRCGDCHVSGWVSLRSDAVSAPRPKQQKMAWPCAAARGAASWQRRRRPRRGCAASSSSWRSPGTGWQDLRDLAAAAYLATPATEVFGVAEEPSLPLKEGRFKPEFLASLPPAATAMLLRDMPMVVPGHRAVGTEDEEGPEPSFLTFPCELCGLMADDAETWLRSLTKTYSDPVGGAPMTEGLNELRLPENELTSTSTRMLPHGLFKLSYLKGKFGVVVGDREGWFLSLLLSVGVKDKTHSVHFWNRWMADVEGQSQSLAGLQSATPHRAEWVFIPPGVLDGAGLDPSTGRWDLNADSALMDLVSQALTTGGRVVVSLQVGDDCLVLRKGAAFRAYGPYLLGKVLEKWRVEAHLEYPTGLRLTYGPCRSRPAVLVLRHQWERHPAALLSVKRIDIMPKLFYALHRRQLGRASRHRREEEGLWAEDLYFRCGVSMGALAEHCAFDNNVGAEPCRRKFGREDFHRGFNFLMDSMEYLGFTRAISGLRLDDSGALLNGAHRVAAALAAGMEAVPVTPTALHDGITGGVDQTIMLPNLVRLYGQAEGRSIAAALLLELMRCQRHPQALRELGAALVWPAAALHNFTPTVEAELFEHFFVVMPYWEVHLETHACFNVVQQLYISHDWSKQPEFVRAKAKDACGGDYAAKTTTASLFVFEMQKNEAPVLEKVKSKLRDHHSLGSNALFLSAGPAAAAAIGMLHGPTLDFLTLAPGVKLPELERLPDARSRCLLGDSAVMALLKLRPLQQLELLCDGPCPKDPLVVDHSTEPWRHFYGELADLVHDPSKHFFAQGWRLLAIPQLIAFKEARFAELCKGSTCDFHHDMEEVAMLRSLYGERLKSA</sequence>
<reference evidence="1" key="1">
    <citation type="submission" date="2023-08" db="EMBL/GenBank/DDBJ databases">
        <authorList>
            <person name="Chen Y."/>
            <person name="Shah S."/>
            <person name="Dougan E. K."/>
            <person name="Thang M."/>
            <person name="Chan C."/>
        </authorList>
    </citation>
    <scope>NUCLEOTIDE SEQUENCE</scope>
</reference>
<protein>
    <submittedName>
        <fullName evidence="1">Uncharacterized protein</fullName>
    </submittedName>
</protein>
<comment type="caution">
    <text evidence="1">The sequence shown here is derived from an EMBL/GenBank/DDBJ whole genome shotgun (WGS) entry which is preliminary data.</text>
</comment>
<proteinExistence type="predicted"/>
<dbReference type="EMBL" id="CAUJNA010000835">
    <property type="protein sequence ID" value="CAJ1381689.1"/>
    <property type="molecule type" value="Genomic_DNA"/>
</dbReference>
<gene>
    <name evidence="1" type="ORF">EVOR1521_LOCUS9290</name>
</gene>
<name>A0AA36MVB4_9DINO</name>
<dbReference type="SUPFAM" id="SSF110849">
    <property type="entry name" value="ParB/Sulfiredoxin"/>
    <property type="match status" value="1"/>
</dbReference>